<dbReference type="InterPro" id="IPR008844">
    <property type="entry name" value="Spore_GerAC-like"/>
</dbReference>
<dbReference type="PANTHER" id="PTHR35789:SF1">
    <property type="entry name" value="SPORE GERMINATION PROTEIN B3"/>
    <property type="match status" value="1"/>
</dbReference>
<dbReference type="InterPro" id="IPR046953">
    <property type="entry name" value="Spore_GerAC-like_C"/>
</dbReference>
<evidence type="ECO:0000256" key="1">
    <source>
        <dbReference type="ARBA" id="ARBA00004635"/>
    </source>
</evidence>
<dbReference type="Pfam" id="PF25198">
    <property type="entry name" value="Spore_GerAC_N"/>
    <property type="match status" value="1"/>
</dbReference>
<reference evidence="10 11" key="1">
    <citation type="submission" date="2021-07" db="EMBL/GenBank/DDBJ databases">
        <title>Paenibacillus radiodurans sp. nov., isolated from the southeastern edge of Tengger Desert.</title>
        <authorList>
            <person name="Zhang G."/>
        </authorList>
    </citation>
    <scope>NUCLEOTIDE SEQUENCE [LARGE SCALE GENOMIC DNA]</scope>
    <source>
        <strain evidence="10 11">CCM 7311</strain>
    </source>
</reference>
<dbReference type="EMBL" id="JAHZIK010000503">
    <property type="protein sequence ID" value="MBW7456124.1"/>
    <property type="molecule type" value="Genomic_DNA"/>
</dbReference>
<organism evidence="10 11">
    <name type="scientific">Paenibacillus sepulcri</name>
    <dbReference type="NCBI Taxonomy" id="359917"/>
    <lineage>
        <taxon>Bacteria</taxon>
        <taxon>Bacillati</taxon>
        <taxon>Bacillota</taxon>
        <taxon>Bacilli</taxon>
        <taxon>Bacillales</taxon>
        <taxon>Paenibacillaceae</taxon>
        <taxon>Paenibacillus</taxon>
    </lineage>
</organism>
<comment type="caution">
    <text evidence="10">The sequence shown here is derived from an EMBL/GenBank/DDBJ whole genome shotgun (WGS) entry which is preliminary data.</text>
</comment>
<feature type="domain" description="Spore germination GerAC-like C-terminal" evidence="8">
    <location>
        <begin position="216"/>
        <end position="379"/>
    </location>
</feature>
<evidence type="ECO:0000259" key="8">
    <source>
        <dbReference type="Pfam" id="PF05504"/>
    </source>
</evidence>
<feature type="non-terminal residue" evidence="10">
    <location>
        <position position="1"/>
    </location>
</feature>
<sequence>TAVSCLVLVLSGCWSRHELNELAIVVGIGIDKEGEDYKVSVQVVNPGQVSTRNGMSNILKPVVTYANTGQTVPEAIRKISLLSSKRLYFAHLRMVVFGETLARQGINKSIDYISRNPEMRNDFFIVVAKDSKPEEILSTFSSMDPIPANNMYMKLSNSDNLWAATGQLSLDRLLMDLMTTGKNPTMTAIQIAGDKEVGFRQMNNNSIKPSAVLEYEGMAAFKGERMVGWLDEDQTKALNYLQDSVRQTLGVVQCPDGGYASLDITHSKTTIKVGREGQLPVIDATVRLQQDISDVECQLDMNKVETIDIFRKAGERKVIELLEKGVEHAQKKLRSDIFGFGQEVHRQQPAMWHRIKDWNTVFPDVKVHIHSIVDMKKIGSTAQPVQEEKRK</sequence>
<dbReference type="Gene3D" id="6.20.190.10">
    <property type="entry name" value="Nutrient germinant receptor protein C, domain 1"/>
    <property type="match status" value="1"/>
</dbReference>
<evidence type="ECO:0000256" key="2">
    <source>
        <dbReference type="ARBA" id="ARBA00007886"/>
    </source>
</evidence>
<keyword evidence="7" id="KW-0449">Lipoprotein</keyword>
<proteinExistence type="inferred from homology"/>
<dbReference type="Proteomes" id="UP001519887">
    <property type="component" value="Unassembled WGS sequence"/>
</dbReference>
<dbReference type="PANTHER" id="PTHR35789">
    <property type="entry name" value="SPORE GERMINATION PROTEIN B3"/>
    <property type="match status" value="1"/>
</dbReference>
<protein>
    <submittedName>
        <fullName evidence="10">Ger(X)C family spore germination protein</fullName>
    </submittedName>
</protein>
<accession>A0ABS7C5E4</accession>
<evidence type="ECO:0000259" key="9">
    <source>
        <dbReference type="Pfam" id="PF25198"/>
    </source>
</evidence>
<keyword evidence="3" id="KW-0309">Germination</keyword>
<comment type="similarity">
    <text evidence="2">Belongs to the GerABKC lipoprotein family.</text>
</comment>
<keyword evidence="4" id="KW-0732">Signal</keyword>
<name>A0ABS7C5E4_9BACL</name>
<dbReference type="InterPro" id="IPR057336">
    <property type="entry name" value="GerAC_N"/>
</dbReference>
<feature type="domain" description="Spore germination protein N-terminal" evidence="9">
    <location>
        <begin position="16"/>
        <end position="190"/>
    </location>
</feature>
<keyword evidence="6" id="KW-0564">Palmitate</keyword>
<evidence type="ECO:0000256" key="3">
    <source>
        <dbReference type="ARBA" id="ARBA00022544"/>
    </source>
</evidence>
<dbReference type="NCBIfam" id="TIGR02887">
    <property type="entry name" value="spore_ger_x_C"/>
    <property type="match status" value="1"/>
</dbReference>
<comment type="subcellular location">
    <subcellularLocation>
        <location evidence="1">Membrane</location>
        <topology evidence="1">Lipid-anchor</topology>
    </subcellularLocation>
</comment>
<gene>
    <name evidence="10" type="ORF">K0U00_19015</name>
</gene>
<dbReference type="Pfam" id="PF05504">
    <property type="entry name" value="Spore_GerAC"/>
    <property type="match status" value="1"/>
</dbReference>
<evidence type="ECO:0000256" key="4">
    <source>
        <dbReference type="ARBA" id="ARBA00022729"/>
    </source>
</evidence>
<evidence type="ECO:0000313" key="10">
    <source>
        <dbReference type="EMBL" id="MBW7456124.1"/>
    </source>
</evidence>
<dbReference type="InterPro" id="IPR038501">
    <property type="entry name" value="Spore_GerAC_C_sf"/>
</dbReference>
<evidence type="ECO:0000256" key="5">
    <source>
        <dbReference type="ARBA" id="ARBA00023136"/>
    </source>
</evidence>
<keyword evidence="11" id="KW-1185">Reference proteome</keyword>
<evidence type="ECO:0000313" key="11">
    <source>
        <dbReference type="Proteomes" id="UP001519887"/>
    </source>
</evidence>
<evidence type="ECO:0000256" key="6">
    <source>
        <dbReference type="ARBA" id="ARBA00023139"/>
    </source>
</evidence>
<dbReference type="Gene3D" id="3.30.300.210">
    <property type="entry name" value="Nutrient germinant receptor protein C, domain 3"/>
    <property type="match status" value="1"/>
</dbReference>
<keyword evidence="5" id="KW-0472">Membrane</keyword>
<evidence type="ECO:0000256" key="7">
    <source>
        <dbReference type="ARBA" id="ARBA00023288"/>
    </source>
</evidence>